<dbReference type="Gene3D" id="3.20.20.150">
    <property type="entry name" value="Divalent-metal-dependent TIM barrel enzymes"/>
    <property type="match status" value="1"/>
</dbReference>
<dbReference type="AlphaFoldDB" id="A0A383EWI3"/>
<accession>A0A383EWI3</accession>
<dbReference type="InterPro" id="IPR036237">
    <property type="entry name" value="Xyl_isomerase-like_sf"/>
</dbReference>
<sequence length="186" mass="20944">MDRTTKFAKSLEDWTGEEVPIICSFSEVHTTLRDFYQQHVDLISRYGKMGITILPQWLPPTAWYFGGAAQLNAMNNLSDIEEIKNHDLSICMDICHLCMGEEVFNFQGVDVIRELGPHICHLHLAEASGYDGEGLAFGQGDDRNRSILAEAMDLKCTKVIEVWQGHLNSGSGFASALEYLNRQFND</sequence>
<gene>
    <name evidence="1" type="ORF">METZ01_LOCUS513312</name>
</gene>
<protein>
    <recommendedName>
        <fullName evidence="2">Xylose isomerase-like TIM barrel domain-containing protein</fullName>
    </recommendedName>
</protein>
<evidence type="ECO:0000313" key="1">
    <source>
        <dbReference type="EMBL" id="SVE60458.1"/>
    </source>
</evidence>
<evidence type="ECO:0008006" key="2">
    <source>
        <dbReference type="Google" id="ProtNLM"/>
    </source>
</evidence>
<dbReference type="SUPFAM" id="SSF51658">
    <property type="entry name" value="Xylose isomerase-like"/>
    <property type="match status" value="1"/>
</dbReference>
<name>A0A383EWI3_9ZZZZ</name>
<dbReference type="EMBL" id="UINC01228933">
    <property type="protein sequence ID" value="SVE60458.1"/>
    <property type="molecule type" value="Genomic_DNA"/>
</dbReference>
<proteinExistence type="predicted"/>
<organism evidence="1">
    <name type="scientific">marine metagenome</name>
    <dbReference type="NCBI Taxonomy" id="408172"/>
    <lineage>
        <taxon>unclassified sequences</taxon>
        <taxon>metagenomes</taxon>
        <taxon>ecological metagenomes</taxon>
    </lineage>
</organism>
<reference evidence="1" key="1">
    <citation type="submission" date="2018-05" db="EMBL/GenBank/DDBJ databases">
        <authorList>
            <person name="Lanie J.A."/>
            <person name="Ng W.-L."/>
            <person name="Kazmierczak K.M."/>
            <person name="Andrzejewski T.M."/>
            <person name="Davidsen T.M."/>
            <person name="Wayne K.J."/>
            <person name="Tettelin H."/>
            <person name="Glass J.I."/>
            <person name="Rusch D."/>
            <person name="Podicherti R."/>
            <person name="Tsui H.-C.T."/>
            <person name="Winkler M.E."/>
        </authorList>
    </citation>
    <scope>NUCLEOTIDE SEQUENCE</scope>
</reference>